<dbReference type="PANTHER" id="PTHR47347:SF2">
    <property type="entry name" value="GOLGIN CANDIDATE 5"/>
    <property type="match status" value="1"/>
</dbReference>
<feature type="region of interest" description="Disordered" evidence="2">
    <location>
        <begin position="76"/>
        <end position="304"/>
    </location>
</feature>
<feature type="compositionally biased region" description="Basic and acidic residues" evidence="2">
    <location>
        <begin position="164"/>
        <end position="173"/>
    </location>
</feature>
<gene>
    <name evidence="3" type="ORF">Slati_0274700</name>
</gene>
<feature type="region of interest" description="Disordered" evidence="2">
    <location>
        <begin position="40"/>
        <end position="60"/>
    </location>
</feature>
<dbReference type="AlphaFoldDB" id="A0AAW2YD70"/>
<organism evidence="3">
    <name type="scientific">Sesamum latifolium</name>
    <dbReference type="NCBI Taxonomy" id="2727402"/>
    <lineage>
        <taxon>Eukaryota</taxon>
        <taxon>Viridiplantae</taxon>
        <taxon>Streptophyta</taxon>
        <taxon>Embryophyta</taxon>
        <taxon>Tracheophyta</taxon>
        <taxon>Spermatophyta</taxon>
        <taxon>Magnoliopsida</taxon>
        <taxon>eudicotyledons</taxon>
        <taxon>Gunneridae</taxon>
        <taxon>Pentapetalae</taxon>
        <taxon>asterids</taxon>
        <taxon>lamiids</taxon>
        <taxon>Lamiales</taxon>
        <taxon>Pedaliaceae</taxon>
        <taxon>Sesamum</taxon>
    </lineage>
</organism>
<proteinExistence type="predicted"/>
<dbReference type="PANTHER" id="PTHR47347">
    <property type="entry name" value="GOLGIN CANDIDATE 5"/>
    <property type="match status" value="1"/>
</dbReference>
<evidence type="ECO:0000256" key="2">
    <source>
        <dbReference type="SAM" id="MobiDB-lite"/>
    </source>
</evidence>
<accession>A0AAW2YD70</accession>
<feature type="compositionally biased region" description="Polar residues" evidence="2">
    <location>
        <begin position="84"/>
        <end position="97"/>
    </location>
</feature>
<reference evidence="3" key="2">
    <citation type="journal article" date="2024" name="Plant">
        <title>Genomic evolution and insights into agronomic trait innovations of Sesamum species.</title>
        <authorList>
            <person name="Miao H."/>
            <person name="Wang L."/>
            <person name="Qu L."/>
            <person name="Liu H."/>
            <person name="Sun Y."/>
            <person name="Le M."/>
            <person name="Wang Q."/>
            <person name="Wei S."/>
            <person name="Zheng Y."/>
            <person name="Lin W."/>
            <person name="Duan Y."/>
            <person name="Cao H."/>
            <person name="Xiong S."/>
            <person name="Wang X."/>
            <person name="Wei L."/>
            <person name="Li C."/>
            <person name="Ma Q."/>
            <person name="Ju M."/>
            <person name="Zhao R."/>
            <person name="Li G."/>
            <person name="Mu C."/>
            <person name="Tian Q."/>
            <person name="Mei H."/>
            <person name="Zhang T."/>
            <person name="Gao T."/>
            <person name="Zhang H."/>
        </authorList>
    </citation>
    <scope>NUCLEOTIDE SEQUENCE</scope>
    <source>
        <strain evidence="3">KEN1</strain>
    </source>
</reference>
<feature type="compositionally biased region" description="Acidic residues" evidence="2">
    <location>
        <begin position="289"/>
        <end position="299"/>
    </location>
</feature>
<evidence type="ECO:0000313" key="3">
    <source>
        <dbReference type="EMBL" id="KAL0463871.1"/>
    </source>
</evidence>
<feature type="coiled-coil region" evidence="1">
    <location>
        <begin position="366"/>
        <end position="407"/>
    </location>
</feature>
<dbReference type="EMBL" id="JACGWN010000001">
    <property type="protein sequence ID" value="KAL0463871.1"/>
    <property type="molecule type" value="Genomic_DNA"/>
</dbReference>
<reference evidence="3" key="1">
    <citation type="submission" date="2020-06" db="EMBL/GenBank/DDBJ databases">
        <authorList>
            <person name="Li T."/>
            <person name="Hu X."/>
            <person name="Zhang T."/>
            <person name="Song X."/>
            <person name="Zhang H."/>
            <person name="Dai N."/>
            <person name="Sheng W."/>
            <person name="Hou X."/>
            <person name="Wei L."/>
        </authorList>
    </citation>
    <scope>NUCLEOTIDE SEQUENCE</scope>
    <source>
        <strain evidence="3">KEN1</strain>
        <tissue evidence="3">Leaf</tissue>
    </source>
</reference>
<feature type="compositionally biased region" description="Basic and acidic residues" evidence="2">
    <location>
        <begin position="119"/>
        <end position="131"/>
    </location>
</feature>
<feature type="compositionally biased region" description="Polar residues" evidence="2">
    <location>
        <begin position="218"/>
        <end position="227"/>
    </location>
</feature>
<evidence type="ECO:0000256" key="1">
    <source>
        <dbReference type="SAM" id="Coils"/>
    </source>
</evidence>
<name>A0AAW2YD70_9LAMI</name>
<protein>
    <submittedName>
        <fullName evidence="3">Golgin candidate 5</fullName>
    </submittedName>
</protein>
<keyword evidence="1" id="KW-0175">Coiled coil</keyword>
<sequence length="410" mass="44488">MAWFSGKVSLGNFPDFAGAVNKLSESVKNIEKNFDSALGLEEKSDATGSDSEAASGLWPTDRKALFEPIIGFMGQKGEEGVESLETSNASKPTSPVRTKQIEDDDSTDQVSAQIPQEPNEEKDSDVKKGSGEEITDTSEEPKHNAAADNSGATVVLPLIPVPLSEEKPEEFKQTESANNLQEEERTEEIFPTLLKSVQPESANNLQEEARSKEMSPTLIESVQQEPTSPGGKVEVVTSESTADDAPSFPEGIDEQNAEKEDVKEVFTAQSLNPLPEGPAESRVSSASDIPDETTDAEDNSTDKLPILQYNEMEASKEASDLVMPLNDTAPMSIELKQHLDKDANVKEQRLSTGSNSSDIVDSVAELEKVKKEMKMMETALHGAARQAQAKADEIAKLMNENEQLKAVMMI</sequence>
<comment type="caution">
    <text evidence="3">The sequence shown here is derived from an EMBL/GenBank/DDBJ whole genome shotgun (WGS) entry which is preliminary data.</text>
</comment>